<reference evidence="5 6" key="1">
    <citation type="submission" date="2015-07" db="EMBL/GenBank/DDBJ databases">
        <title>Genome sequence of Ornatilinea apprima DSM 23815.</title>
        <authorList>
            <person name="Hemp J."/>
            <person name="Ward L.M."/>
            <person name="Pace L.A."/>
            <person name="Fischer W.W."/>
        </authorList>
    </citation>
    <scope>NUCLEOTIDE SEQUENCE [LARGE SCALE GENOMIC DNA]</scope>
    <source>
        <strain evidence="5 6">P3M-1</strain>
    </source>
</reference>
<dbReference type="GO" id="GO:0008170">
    <property type="term" value="F:N-methyltransferase activity"/>
    <property type="evidence" value="ECO:0007669"/>
    <property type="project" value="InterPro"/>
</dbReference>
<dbReference type="InterPro" id="IPR002941">
    <property type="entry name" value="DNA_methylase_N4/N6"/>
</dbReference>
<dbReference type="InterPro" id="IPR002052">
    <property type="entry name" value="DNA_methylase_N6_adenine_CS"/>
</dbReference>
<feature type="domain" description="DNA methylase N-4/N-6" evidence="4">
    <location>
        <begin position="78"/>
        <end position="137"/>
    </location>
</feature>
<comment type="similarity">
    <text evidence="1">Belongs to the N(4)/N(6)-methyltransferase family.</text>
</comment>
<dbReference type="EMBL" id="LGCL01000028">
    <property type="protein sequence ID" value="KPL75314.1"/>
    <property type="molecule type" value="Genomic_DNA"/>
</dbReference>
<dbReference type="Proteomes" id="UP000050417">
    <property type="component" value="Unassembled WGS sequence"/>
</dbReference>
<comment type="caution">
    <text evidence="5">The sequence shown here is derived from an EMBL/GenBank/DDBJ whole genome shotgun (WGS) entry which is preliminary data.</text>
</comment>
<organism evidence="5 6">
    <name type="scientific">Ornatilinea apprima</name>
    <dbReference type="NCBI Taxonomy" id="1134406"/>
    <lineage>
        <taxon>Bacteria</taxon>
        <taxon>Bacillati</taxon>
        <taxon>Chloroflexota</taxon>
        <taxon>Anaerolineae</taxon>
        <taxon>Anaerolineales</taxon>
        <taxon>Anaerolineaceae</taxon>
        <taxon>Ornatilinea</taxon>
    </lineage>
</organism>
<dbReference type="REBASE" id="132875">
    <property type="entry name" value="M.OapP3M1ORF13060P"/>
</dbReference>
<evidence type="ECO:0000256" key="1">
    <source>
        <dbReference type="ARBA" id="ARBA00006594"/>
    </source>
</evidence>
<dbReference type="Gene3D" id="3.40.50.150">
    <property type="entry name" value="Vaccinia Virus protein VP39"/>
    <property type="match status" value="2"/>
</dbReference>
<gene>
    <name evidence="5" type="ORF">ADN00_13060</name>
</gene>
<dbReference type="GO" id="GO:0003677">
    <property type="term" value="F:DNA binding"/>
    <property type="evidence" value="ECO:0007669"/>
    <property type="project" value="InterPro"/>
</dbReference>
<evidence type="ECO:0000256" key="2">
    <source>
        <dbReference type="ARBA" id="ARBA00022603"/>
    </source>
</evidence>
<keyword evidence="6" id="KW-1185">Reference proteome</keyword>
<evidence type="ECO:0000313" key="5">
    <source>
        <dbReference type="EMBL" id="KPL75314.1"/>
    </source>
</evidence>
<dbReference type="Pfam" id="PF01555">
    <property type="entry name" value="N6_N4_Mtase"/>
    <property type="match status" value="1"/>
</dbReference>
<dbReference type="InterPro" id="IPR029063">
    <property type="entry name" value="SAM-dependent_MTases_sf"/>
</dbReference>
<evidence type="ECO:0000256" key="3">
    <source>
        <dbReference type="ARBA" id="ARBA00022679"/>
    </source>
</evidence>
<protein>
    <recommendedName>
        <fullName evidence="4">DNA methylase N-4/N-6 domain-containing protein</fullName>
    </recommendedName>
</protein>
<dbReference type="PROSITE" id="PS00092">
    <property type="entry name" value="N6_MTASE"/>
    <property type="match status" value="1"/>
</dbReference>
<dbReference type="GO" id="GO:0032259">
    <property type="term" value="P:methylation"/>
    <property type="evidence" value="ECO:0007669"/>
    <property type="project" value="UniProtKB-KW"/>
</dbReference>
<accession>A0A0N8GMH5</accession>
<dbReference type="AlphaFoldDB" id="A0A0N8GMH5"/>
<evidence type="ECO:0000259" key="4">
    <source>
        <dbReference type="Pfam" id="PF01555"/>
    </source>
</evidence>
<keyword evidence="3" id="KW-0808">Transferase</keyword>
<proteinExistence type="inferred from homology"/>
<name>A0A0N8GMH5_9CHLR</name>
<sequence length="847" mass="96738">MEDLRQIISQQREIDGTPIASDDDILRLSIPKNYTACPNPYIAAFIQENSNSSGSYVSRGPFVKDISVGKNDPLYFAHSYSTKVPPDAIVPFILHYTSPGDIIFDGFCGTGMTGVASQLCARKEFENKGVRKAILVDLSPAATFIAANSNSIRSWRKYLETIEKIISNIEKKHSELVTTNHVGWVRGEKDISRRVNAIKPHSSIMGDINYVVWSDVFHCTECNQELIYWDLVFKGPGMPPPQVLLCPNCKVALTNKTLERTWILKFDLELHTTLKQAKQVPVLVNYSVGKKRFEKFPDDRDIALLAKLDNESIINRIPIVELPDGFNTEQPKKSHGFTHVHHFFTRRNLIMMADIWNSINHLKDVTLRDAALYVFTGCIQRVCKLNRYMPVHDRHVGPLSGTLYVSQITAEIPITNYFKERIKDLRRIKPETDRSNVCISTQSSTDLRNIPNDSIDYIFTDPPFGGNLNYSELNILIEAWLGVKSDQKPEAVVNSVQRKEISDYSELMRSCLSEFNRILKSGRWITVEFHNSQNSIWNSIQEAIGQAGFIVADVRTLDKQKGTTKQLTFDSAVKQDLVISAYKPNGNLEAKFRLNAGTEDGVWEFIRYHLGKLPVVVLKDGITIVNAERQAFLLFDRMVAFHIQRGVMVPISAPEFYAGLEQRFTRRDGMFFLPDQVAEYDRAVLESGKPAQLSLFVSDEKTAITWLRQQLDPASGGEPKTQGDLTNDFNRVMNRAKHEQPLELIELLKQNFLQDEDGKWYVPDHNKASDLEKVRQRALLKEFKEYTENTGRLKVFRSEAVRFGFSDCFKRQEYETIIKVAERLPEAVLREDPDLLMYYDSALLRKK</sequence>
<keyword evidence="2" id="KW-0489">Methyltransferase</keyword>
<dbReference type="STRING" id="1134406.ADN00_13060"/>
<dbReference type="PATRIC" id="fig|1134406.4.peg.2736"/>
<evidence type="ECO:0000313" key="6">
    <source>
        <dbReference type="Proteomes" id="UP000050417"/>
    </source>
</evidence>
<dbReference type="OrthoDB" id="9773571at2"/>
<dbReference type="SUPFAM" id="SSF53335">
    <property type="entry name" value="S-adenosyl-L-methionine-dependent methyltransferases"/>
    <property type="match status" value="2"/>
</dbReference>